<keyword evidence="4 5" id="KW-0862">Zinc</keyword>
<feature type="compositionally biased region" description="Basic and acidic residues" evidence="6">
    <location>
        <begin position="191"/>
        <end position="204"/>
    </location>
</feature>
<dbReference type="InterPro" id="IPR000571">
    <property type="entry name" value="Znf_CCCH"/>
</dbReference>
<comment type="caution">
    <text evidence="8">The sequence shown here is derived from an EMBL/GenBank/DDBJ whole genome shotgun (WGS) entry which is preliminary data.</text>
</comment>
<keyword evidence="1 5" id="KW-0479">Metal-binding</keyword>
<keyword evidence="2" id="KW-0677">Repeat</keyword>
<dbReference type="PROSITE" id="PS50103">
    <property type="entry name" value="ZF_C3H1"/>
    <property type="match status" value="2"/>
</dbReference>
<evidence type="ECO:0000256" key="4">
    <source>
        <dbReference type="ARBA" id="ARBA00022833"/>
    </source>
</evidence>
<dbReference type="Proteomes" id="UP001189429">
    <property type="component" value="Unassembled WGS sequence"/>
</dbReference>
<dbReference type="Pfam" id="PF00642">
    <property type="entry name" value="zf-CCCH"/>
    <property type="match status" value="2"/>
</dbReference>
<evidence type="ECO:0000256" key="6">
    <source>
        <dbReference type="SAM" id="MobiDB-lite"/>
    </source>
</evidence>
<organism evidence="8 9">
    <name type="scientific">Prorocentrum cordatum</name>
    <dbReference type="NCBI Taxonomy" id="2364126"/>
    <lineage>
        <taxon>Eukaryota</taxon>
        <taxon>Sar</taxon>
        <taxon>Alveolata</taxon>
        <taxon>Dinophyceae</taxon>
        <taxon>Prorocentrales</taxon>
        <taxon>Prorocentraceae</taxon>
        <taxon>Prorocentrum</taxon>
    </lineage>
</organism>
<dbReference type="PANTHER" id="PTHR12547">
    <property type="entry name" value="CCCH ZINC FINGER/TIS11-RELATED"/>
    <property type="match status" value="1"/>
</dbReference>
<feature type="domain" description="C3H1-type" evidence="7">
    <location>
        <begin position="94"/>
        <end position="120"/>
    </location>
</feature>
<feature type="compositionally biased region" description="Low complexity" evidence="6">
    <location>
        <begin position="1"/>
        <end position="22"/>
    </location>
</feature>
<feature type="region of interest" description="Disordered" evidence="6">
    <location>
        <begin position="144"/>
        <end position="204"/>
    </location>
</feature>
<evidence type="ECO:0000256" key="5">
    <source>
        <dbReference type="PROSITE-ProRule" id="PRU00723"/>
    </source>
</evidence>
<dbReference type="InterPro" id="IPR045877">
    <property type="entry name" value="ZFP36-like"/>
</dbReference>
<evidence type="ECO:0000256" key="1">
    <source>
        <dbReference type="ARBA" id="ARBA00022723"/>
    </source>
</evidence>
<evidence type="ECO:0000259" key="7">
    <source>
        <dbReference type="PROSITE" id="PS50103"/>
    </source>
</evidence>
<dbReference type="SUPFAM" id="SSF90229">
    <property type="entry name" value="CCCH zinc finger"/>
    <property type="match status" value="2"/>
</dbReference>
<keyword evidence="9" id="KW-1185">Reference proteome</keyword>
<dbReference type="InterPro" id="IPR036855">
    <property type="entry name" value="Znf_CCCH_sf"/>
</dbReference>
<name>A0ABN9TZK8_9DINO</name>
<reference evidence="8" key="1">
    <citation type="submission" date="2023-10" db="EMBL/GenBank/DDBJ databases">
        <authorList>
            <person name="Chen Y."/>
            <person name="Shah S."/>
            <person name="Dougan E. K."/>
            <person name="Thang M."/>
            <person name="Chan C."/>
        </authorList>
    </citation>
    <scope>NUCLEOTIDE SEQUENCE [LARGE SCALE GENOMIC DNA]</scope>
</reference>
<proteinExistence type="predicted"/>
<accession>A0ABN9TZK8</accession>
<evidence type="ECO:0000256" key="3">
    <source>
        <dbReference type="ARBA" id="ARBA00022771"/>
    </source>
</evidence>
<evidence type="ECO:0000313" key="8">
    <source>
        <dbReference type="EMBL" id="CAK0851625.1"/>
    </source>
</evidence>
<feature type="zinc finger region" description="C3H1-type" evidence="5">
    <location>
        <begin position="59"/>
        <end position="86"/>
    </location>
</feature>
<feature type="region of interest" description="Disordered" evidence="6">
    <location>
        <begin position="1"/>
        <end position="58"/>
    </location>
</feature>
<dbReference type="EMBL" id="CAUYUJ010015258">
    <property type="protein sequence ID" value="CAK0851625.1"/>
    <property type="molecule type" value="Genomic_DNA"/>
</dbReference>
<feature type="zinc finger region" description="C3H1-type" evidence="5">
    <location>
        <begin position="94"/>
        <end position="120"/>
    </location>
</feature>
<feature type="compositionally biased region" description="Low complexity" evidence="6">
    <location>
        <begin position="157"/>
        <end position="166"/>
    </location>
</feature>
<dbReference type="PANTHER" id="PTHR12547:SF18">
    <property type="entry name" value="PROTEIN TIS11"/>
    <property type="match status" value="1"/>
</dbReference>
<keyword evidence="3 5" id="KW-0863">Zinc-finger</keyword>
<dbReference type="SMART" id="SM00356">
    <property type="entry name" value="ZnF_C3H1"/>
    <property type="match status" value="2"/>
</dbReference>
<feature type="domain" description="C3H1-type" evidence="7">
    <location>
        <begin position="59"/>
        <end position="86"/>
    </location>
</feature>
<gene>
    <name evidence="8" type="ORF">PCOR1329_LOCUS43737</name>
</gene>
<protein>
    <recommendedName>
        <fullName evidence="7">C3H1-type domain-containing protein</fullName>
    </recommendedName>
</protein>
<evidence type="ECO:0000313" key="9">
    <source>
        <dbReference type="Proteomes" id="UP001189429"/>
    </source>
</evidence>
<feature type="compositionally biased region" description="Basic residues" evidence="6">
    <location>
        <begin position="23"/>
        <end position="40"/>
    </location>
</feature>
<evidence type="ECO:0000256" key="2">
    <source>
        <dbReference type="ARBA" id="ARBA00022737"/>
    </source>
</evidence>
<dbReference type="Gene3D" id="4.10.1000.10">
    <property type="entry name" value="Zinc finger, CCCH-type"/>
    <property type="match status" value="2"/>
</dbReference>
<sequence>MPPAGYGYYPPTGRSPSRSSSSRSRRGRGGQRGGQKRRQGKGGGKDGGPATKTALSKQMTKTKMCDFHAQGKCTRGAQCSFAHSQEELQAMPDLRKTRICRAFTQGKCNDANCKFAHGTEELRETGLCYKTQLCTWHEKELRAHGGDPDAPDSGVVPKAKPQAKAKGAGKGGRRGRPQKRKAEEGSGSEDVDQRQPKSARVESAECPRCGTTMATGLGIRACVLCRC</sequence>